<dbReference type="Pfam" id="PF00239">
    <property type="entry name" value="Resolvase"/>
    <property type="match status" value="1"/>
</dbReference>
<dbReference type="InterPro" id="IPR036162">
    <property type="entry name" value="Resolvase-like_N_sf"/>
</dbReference>
<dbReference type="EMBL" id="JAVIJF010000022">
    <property type="protein sequence ID" value="MDX8528044.1"/>
    <property type="molecule type" value="Genomic_DNA"/>
</dbReference>
<dbReference type="Gene3D" id="3.40.50.1390">
    <property type="entry name" value="Resolvase, N-terminal catalytic domain"/>
    <property type="match status" value="1"/>
</dbReference>
<feature type="domain" description="Resolvase/invertase-type recombinase catalytic" evidence="1">
    <location>
        <begin position="1"/>
        <end position="78"/>
    </location>
</feature>
<dbReference type="SUPFAM" id="SSF53041">
    <property type="entry name" value="Resolvase-like"/>
    <property type="match status" value="1"/>
</dbReference>
<evidence type="ECO:0000313" key="3">
    <source>
        <dbReference type="Proteomes" id="UP001276840"/>
    </source>
</evidence>
<sequence>MYAVVGDRVAREPLDMLHIVKTVALAGAELHLLDEPFVDTTSEMSDLVVFLWGWAAKWQGRRILENTSKGRARAMARGVKFGRKPKLSQQQRREALASLAAGEAMHLVARRYNVSKRARFRGSTLSSASDSS</sequence>
<organism evidence="2 3">
    <name type="scientific">Mesorhizobium montanum</name>
    <dbReference type="NCBI Taxonomy" id="3072323"/>
    <lineage>
        <taxon>Bacteria</taxon>
        <taxon>Pseudomonadati</taxon>
        <taxon>Pseudomonadota</taxon>
        <taxon>Alphaproteobacteria</taxon>
        <taxon>Hyphomicrobiales</taxon>
        <taxon>Phyllobacteriaceae</taxon>
        <taxon>Mesorhizobium</taxon>
    </lineage>
</organism>
<dbReference type="InterPro" id="IPR006119">
    <property type="entry name" value="Resolv_N"/>
</dbReference>
<comment type="caution">
    <text evidence="2">The sequence shown here is derived from an EMBL/GenBank/DDBJ whole genome shotgun (WGS) entry which is preliminary data.</text>
</comment>
<gene>
    <name evidence="2" type="ORF">RFM68_26550</name>
</gene>
<dbReference type="PROSITE" id="PS51736">
    <property type="entry name" value="RECOMBINASES_3"/>
    <property type="match status" value="1"/>
</dbReference>
<keyword evidence="3" id="KW-1185">Reference proteome</keyword>
<reference evidence="2 3" key="1">
    <citation type="submission" date="2023-08" db="EMBL/GenBank/DDBJ databases">
        <title>Implementing the SeqCode for naming new Mesorhizobium species isolated from Vachellia karroo root nodules.</title>
        <authorList>
            <person name="Van Lill M."/>
        </authorList>
    </citation>
    <scope>NUCLEOTIDE SEQUENCE [LARGE SCALE GENOMIC DNA]</scope>
    <source>
        <strain evidence="2 3">MSK 1335</strain>
    </source>
</reference>
<evidence type="ECO:0000259" key="1">
    <source>
        <dbReference type="PROSITE" id="PS51736"/>
    </source>
</evidence>
<name>A0ABU4ZRK9_9HYPH</name>
<dbReference type="Proteomes" id="UP001276840">
    <property type="component" value="Unassembled WGS sequence"/>
</dbReference>
<proteinExistence type="predicted"/>
<dbReference type="RefSeq" id="WP_320235981.1">
    <property type="nucleotide sequence ID" value="NZ_JAVIJF010000022.1"/>
</dbReference>
<protein>
    <submittedName>
        <fullName evidence="2">Recombinase family protein</fullName>
    </submittedName>
</protein>
<accession>A0ABU4ZRK9</accession>
<evidence type="ECO:0000313" key="2">
    <source>
        <dbReference type="EMBL" id="MDX8528044.1"/>
    </source>
</evidence>